<dbReference type="PANTHER" id="PTHR33529:SF6">
    <property type="entry name" value="YJGP_YJGQ FAMILY PERMEASE"/>
    <property type="match status" value="1"/>
</dbReference>
<keyword evidence="2" id="KW-1003">Cell membrane</keyword>
<proteinExistence type="predicted"/>
<organism evidence="6 7">
    <name type="scientific">Paradevosia tibetensis</name>
    <dbReference type="NCBI Taxonomy" id="1447062"/>
    <lineage>
        <taxon>Bacteria</taxon>
        <taxon>Pseudomonadati</taxon>
        <taxon>Pseudomonadota</taxon>
        <taxon>Alphaproteobacteria</taxon>
        <taxon>Hyphomicrobiales</taxon>
        <taxon>Devosiaceae</taxon>
        <taxon>Paradevosia</taxon>
    </lineage>
</organism>
<evidence type="ECO:0000256" key="5">
    <source>
        <dbReference type="ARBA" id="ARBA00023136"/>
    </source>
</evidence>
<dbReference type="RefSeq" id="WP_082201994.1">
    <property type="nucleotide sequence ID" value="NZ_BMFM01000001.1"/>
</dbReference>
<evidence type="ECO:0000256" key="4">
    <source>
        <dbReference type="ARBA" id="ARBA00022989"/>
    </source>
</evidence>
<gene>
    <name evidence="6" type="ORF">FNA67_08775</name>
</gene>
<dbReference type="EMBL" id="CP041690">
    <property type="protein sequence ID" value="QEE20261.1"/>
    <property type="molecule type" value="Genomic_DNA"/>
</dbReference>
<dbReference type="AlphaFoldDB" id="A0A5B9DLR1"/>
<dbReference type="OrthoDB" id="8477889at2"/>
<evidence type="ECO:0000256" key="3">
    <source>
        <dbReference type="ARBA" id="ARBA00022692"/>
    </source>
</evidence>
<protein>
    <submittedName>
        <fullName evidence="6">LptF/LptG family permease</fullName>
    </submittedName>
</protein>
<evidence type="ECO:0000256" key="2">
    <source>
        <dbReference type="ARBA" id="ARBA00022475"/>
    </source>
</evidence>
<reference evidence="6 7" key="1">
    <citation type="journal article" date="2015" name="Int. J. Syst. Evol. Microbiol.">
        <title>Youhaiella tibetensis gen. nov., sp. nov., isolated from subsurface sediment.</title>
        <authorList>
            <person name="Wang Y.X."/>
            <person name="Huang F.Q."/>
            <person name="Nogi Y."/>
            <person name="Pang S.J."/>
            <person name="Wang P.K."/>
            <person name="Lv J."/>
        </authorList>
    </citation>
    <scope>NUCLEOTIDE SEQUENCE [LARGE SCALE GENOMIC DNA]</scope>
    <source>
        <strain evidence="7">fig4</strain>
    </source>
</reference>
<dbReference type="Proteomes" id="UP000321062">
    <property type="component" value="Chromosome"/>
</dbReference>
<accession>A0A5B9DLR1</accession>
<dbReference type="GO" id="GO:0015920">
    <property type="term" value="P:lipopolysaccharide transport"/>
    <property type="evidence" value="ECO:0007669"/>
    <property type="project" value="TreeGrafter"/>
</dbReference>
<evidence type="ECO:0000256" key="1">
    <source>
        <dbReference type="ARBA" id="ARBA00004651"/>
    </source>
</evidence>
<dbReference type="GO" id="GO:0043190">
    <property type="term" value="C:ATP-binding cassette (ABC) transporter complex"/>
    <property type="evidence" value="ECO:0007669"/>
    <property type="project" value="TreeGrafter"/>
</dbReference>
<keyword evidence="3" id="KW-0812">Transmembrane</keyword>
<sequence>MSRLTRYLVGLFWSNALLFAGVASVLIWLIQCLRVFDVVSVKGQSIFTLIGQAVLTMPPLLIVFLYVCLGIGMGRALRDLQMSQELHAIHSSRRLGALFGAVGVFIALGTMLLLLLTNVVEPLAQRRLSEWQASIAADLVGRTLRPHRFSEVTPGVVIVIGGRQGVGEITDFFVDDSRDPKMRRTYIAKSANVSQDENGYVLNLRDGYLQYTTDKLAFSQITFSSYDVSLDRLTDPVVNRDPLAESSTFDILRDGFSTGQWSEGAIRMLINRSAEGLRIVGICLLVASLACFPTGKRLRLVLPLEASVLAAAFGERLVTTYVPGLYAPYAGAVVMILVGLAILAYKLRINQWFAGIPKRVETLP</sequence>
<dbReference type="PANTHER" id="PTHR33529">
    <property type="entry name" value="SLR0882 PROTEIN-RELATED"/>
    <property type="match status" value="1"/>
</dbReference>
<keyword evidence="4" id="KW-1133">Transmembrane helix</keyword>
<keyword evidence="5" id="KW-0472">Membrane</keyword>
<dbReference type="Pfam" id="PF03739">
    <property type="entry name" value="LptF_LptG"/>
    <property type="match status" value="1"/>
</dbReference>
<keyword evidence="7" id="KW-1185">Reference proteome</keyword>
<evidence type="ECO:0000313" key="6">
    <source>
        <dbReference type="EMBL" id="QEE20261.1"/>
    </source>
</evidence>
<comment type="subcellular location">
    <subcellularLocation>
        <location evidence="1">Cell membrane</location>
        <topology evidence="1">Multi-pass membrane protein</topology>
    </subcellularLocation>
</comment>
<name>A0A5B9DLR1_9HYPH</name>
<dbReference type="InterPro" id="IPR005495">
    <property type="entry name" value="LptG/LptF_permease"/>
</dbReference>
<evidence type="ECO:0000313" key="7">
    <source>
        <dbReference type="Proteomes" id="UP000321062"/>
    </source>
</evidence>
<dbReference type="KEGG" id="yti:FNA67_08775"/>